<evidence type="ECO:0000256" key="1">
    <source>
        <dbReference type="SAM" id="MobiDB-lite"/>
    </source>
</evidence>
<dbReference type="EMBL" id="JAYRBN010000031">
    <property type="protein sequence ID" value="KAL2748557.1"/>
    <property type="molecule type" value="Genomic_DNA"/>
</dbReference>
<keyword evidence="2" id="KW-0418">Kinase</keyword>
<accession>A0ABD2CTV9</accession>
<organism evidence="2 3">
    <name type="scientific">Vespula maculifrons</name>
    <name type="common">Eastern yellow jacket</name>
    <name type="synonym">Wasp</name>
    <dbReference type="NCBI Taxonomy" id="7453"/>
    <lineage>
        <taxon>Eukaryota</taxon>
        <taxon>Metazoa</taxon>
        <taxon>Ecdysozoa</taxon>
        <taxon>Arthropoda</taxon>
        <taxon>Hexapoda</taxon>
        <taxon>Insecta</taxon>
        <taxon>Pterygota</taxon>
        <taxon>Neoptera</taxon>
        <taxon>Endopterygota</taxon>
        <taxon>Hymenoptera</taxon>
        <taxon>Apocrita</taxon>
        <taxon>Aculeata</taxon>
        <taxon>Vespoidea</taxon>
        <taxon>Vespidae</taxon>
        <taxon>Vespinae</taxon>
        <taxon>Vespula</taxon>
    </lineage>
</organism>
<dbReference type="AlphaFoldDB" id="A0ABD2CTV9"/>
<feature type="compositionally biased region" description="Basic and acidic residues" evidence="1">
    <location>
        <begin position="55"/>
        <end position="67"/>
    </location>
</feature>
<reference evidence="2 3" key="1">
    <citation type="journal article" date="2024" name="Ann. Entomol. Soc. Am.">
        <title>Genomic analyses of the southern and eastern yellowjacket wasps (Hymenoptera: Vespidae) reveal evolutionary signatures of social life.</title>
        <authorList>
            <person name="Catto M.A."/>
            <person name="Caine P.B."/>
            <person name="Orr S.E."/>
            <person name="Hunt B.G."/>
            <person name="Goodisman M.A.D."/>
        </authorList>
    </citation>
    <scope>NUCLEOTIDE SEQUENCE [LARGE SCALE GENOMIC DNA]</scope>
    <source>
        <strain evidence="2">232</strain>
        <tissue evidence="2">Head and thorax</tissue>
    </source>
</reference>
<evidence type="ECO:0000313" key="2">
    <source>
        <dbReference type="EMBL" id="KAL2748557.1"/>
    </source>
</evidence>
<feature type="compositionally biased region" description="Low complexity" evidence="1">
    <location>
        <begin position="102"/>
        <end position="121"/>
    </location>
</feature>
<evidence type="ECO:0000313" key="3">
    <source>
        <dbReference type="Proteomes" id="UP001607303"/>
    </source>
</evidence>
<sequence length="121" mass="13822">MVYTNIDGSLMGPYQEIKKGNDKHKLDGSKKQTQHQQNIYTKNDKKYGAWGPIYKNKDNFNEDESRKKNTRIGIDSDGTSGFGTRKSRIVRREVSEENTRMKITSSTSSSVIVISKSRSRD</sequence>
<dbReference type="GO" id="GO:0016301">
    <property type="term" value="F:kinase activity"/>
    <property type="evidence" value="ECO:0007669"/>
    <property type="project" value="UniProtKB-KW"/>
</dbReference>
<name>A0ABD2CTV9_VESMC</name>
<feature type="region of interest" description="Disordered" evidence="1">
    <location>
        <begin position="1"/>
        <end position="37"/>
    </location>
</feature>
<feature type="compositionally biased region" description="Basic and acidic residues" evidence="1">
    <location>
        <begin position="90"/>
        <end position="100"/>
    </location>
</feature>
<feature type="compositionally biased region" description="Basic and acidic residues" evidence="1">
    <location>
        <begin position="16"/>
        <end position="30"/>
    </location>
</feature>
<proteinExistence type="predicted"/>
<feature type="region of interest" description="Disordered" evidence="1">
    <location>
        <begin position="55"/>
        <end position="121"/>
    </location>
</feature>
<comment type="caution">
    <text evidence="2">The sequence shown here is derived from an EMBL/GenBank/DDBJ whole genome shotgun (WGS) entry which is preliminary data.</text>
</comment>
<keyword evidence="3" id="KW-1185">Reference proteome</keyword>
<keyword evidence="2" id="KW-0808">Transferase</keyword>
<protein>
    <submittedName>
        <fullName evidence="2">Serine/threonine-protein kinase dyrk1</fullName>
    </submittedName>
</protein>
<gene>
    <name evidence="2" type="ORF">V1477_003200</name>
</gene>
<dbReference type="Proteomes" id="UP001607303">
    <property type="component" value="Unassembled WGS sequence"/>
</dbReference>